<evidence type="ECO:0000313" key="13">
    <source>
        <dbReference type="Proteomes" id="UP000759131"/>
    </source>
</evidence>
<sequence length="506" mass="58455">MCRSLALGLGGYGMGGNGMGVMVWETMWTFWRRQGIPTDWSARSGRPFHIADNECHRKHGKVVGYYEGLRPCLSITDPNLIRKVLVTEFQKFAEHRVLASKTEPISNGLFFCRYRQWKRIRALHSTAFTTGRLKAMLPIMSDTFDHLCTLLDPKARDSQVVDLRDLYDSYTFDVITRAVAGAYTNALDNPGDNALFTSVKSIFQTDQGLTDWLVFYVPVLRRFVDIPWFDRQKLKIIGDTVSHVIRDRVTRDVQVSDLLQHSVNASVWADRYLNPPVNSNKSFDKLTEIEVLGQTINMLAGGYETTASQLCYITRILALKPLYQTKLVHEIHNTLYTRDTNELSIDYEKLQKMPFLDAFIKEVMRVNCSVNRIDRIAVKDTYLEGIYLPKDTPIIMPIWALHLDPDHFPEPMEFRPERFLPDNIDTIKPYTYLPFATGPRNCIGSRFAVLELKYTLVKLLCRYEFVACNETKETDYFNPLIQLASVKRMMVMIKHRDKIDIVQLTF</sequence>
<evidence type="ECO:0008006" key="14">
    <source>
        <dbReference type="Google" id="ProtNLM"/>
    </source>
</evidence>
<evidence type="ECO:0000256" key="6">
    <source>
        <dbReference type="ARBA" id="ARBA00022723"/>
    </source>
</evidence>
<keyword evidence="8" id="KW-0560">Oxidoreductase</keyword>
<gene>
    <name evidence="12" type="ORF">OSB1V03_LOCUS3426</name>
</gene>
<evidence type="ECO:0000256" key="7">
    <source>
        <dbReference type="ARBA" id="ARBA00022848"/>
    </source>
</evidence>
<dbReference type="AlphaFoldDB" id="A0A7R9PW00"/>
<comment type="cofactor">
    <cofactor evidence="1 11">
        <name>heme</name>
        <dbReference type="ChEBI" id="CHEBI:30413"/>
    </cofactor>
</comment>
<dbReference type="Proteomes" id="UP000759131">
    <property type="component" value="Unassembled WGS sequence"/>
</dbReference>
<dbReference type="InterPro" id="IPR050705">
    <property type="entry name" value="Cytochrome_P450_3A"/>
</dbReference>
<dbReference type="PANTHER" id="PTHR24302">
    <property type="entry name" value="CYTOCHROME P450 FAMILY 3"/>
    <property type="match status" value="1"/>
</dbReference>
<dbReference type="EMBL" id="CAJPIZ010001378">
    <property type="protein sequence ID" value="CAG2103395.1"/>
    <property type="molecule type" value="Genomic_DNA"/>
</dbReference>
<dbReference type="EMBL" id="OC855953">
    <property type="protein sequence ID" value="CAD7622965.1"/>
    <property type="molecule type" value="Genomic_DNA"/>
</dbReference>
<reference evidence="12" key="1">
    <citation type="submission" date="2020-11" db="EMBL/GenBank/DDBJ databases">
        <authorList>
            <person name="Tran Van P."/>
        </authorList>
    </citation>
    <scope>NUCLEOTIDE SEQUENCE</scope>
</reference>
<dbReference type="Pfam" id="PF00067">
    <property type="entry name" value="p450"/>
    <property type="match status" value="1"/>
</dbReference>
<evidence type="ECO:0000256" key="8">
    <source>
        <dbReference type="ARBA" id="ARBA00023002"/>
    </source>
</evidence>
<evidence type="ECO:0000256" key="4">
    <source>
        <dbReference type="ARBA" id="ARBA00010617"/>
    </source>
</evidence>
<dbReference type="Gene3D" id="1.10.630.10">
    <property type="entry name" value="Cytochrome P450"/>
    <property type="match status" value="1"/>
</dbReference>
<evidence type="ECO:0000256" key="11">
    <source>
        <dbReference type="PIRSR" id="PIRSR602401-1"/>
    </source>
</evidence>
<dbReference type="InterPro" id="IPR001128">
    <property type="entry name" value="Cyt_P450"/>
</dbReference>
<keyword evidence="10" id="KW-0503">Monooxygenase</keyword>
<dbReference type="GO" id="GO:0016705">
    <property type="term" value="F:oxidoreductase activity, acting on paired donors, with incorporation or reduction of molecular oxygen"/>
    <property type="evidence" value="ECO:0007669"/>
    <property type="project" value="InterPro"/>
</dbReference>
<keyword evidence="7" id="KW-0256">Endoplasmic reticulum</keyword>
<name>A0A7R9PW00_9ACAR</name>
<evidence type="ECO:0000256" key="10">
    <source>
        <dbReference type="ARBA" id="ARBA00023033"/>
    </source>
</evidence>
<dbReference type="GO" id="GO:0005789">
    <property type="term" value="C:endoplasmic reticulum membrane"/>
    <property type="evidence" value="ECO:0007669"/>
    <property type="project" value="UniProtKB-SubCell"/>
</dbReference>
<proteinExistence type="inferred from homology"/>
<keyword evidence="6 11" id="KW-0479">Metal-binding</keyword>
<evidence type="ECO:0000256" key="1">
    <source>
        <dbReference type="ARBA" id="ARBA00001971"/>
    </source>
</evidence>
<dbReference type="InterPro" id="IPR036396">
    <property type="entry name" value="Cyt_P450_sf"/>
</dbReference>
<dbReference type="PRINTS" id="PR00463">
    <property type="entry name" value="EP450I"/>
</dbReference>
<evidence type="ECO:0000256" key="3">
    <source>
        <dbReference type="ARBA" id="ARBA00004406"/>
    </source>
</evidence>
<dbReference type="InterPro" id="IPR002401">
    <property type="entry name" value="Cyt_P450_E_grp-I"/>
</dbReference>
<evidence type="ECO:0000256" key="9">
    <source>
        <dbReference type="ARBA" id="ARBA00023004"/>
    </source>
</evidence>
<dbReference type="PRINTS" id="PR00385">
    <property type="entry name" value="P450"/>
</dbReference>
<keyword evidence="5 11" id="KW-0349">Heme</keyword>
<evidence type="ECO:0000313" key="12">
    <source>
        <dbReference type="EMBL" id="CAD7622965.1"/>
    </source>
</evidence>
<dbReference type="OrthoDB" id="6531954at2759"/>
<comment type="similarity">
    <text evidence="4">Belongs to the cytochrome P450 family.</text>
</comment>
<keyword evidence="9 11" id="KW-0408">Iron</keyword>
<dbReference type="FunFam" id="1.10.630.10:FF:000182">
    <property type="entry name" value="Cytochrome P450 3A4"/>
    <property type="match status" value="1"/>
</dbReference>
<keyword evidence="7" id="KW-0492">Microsome</keyword>
<protein>
    <recommendedName>
        <fullName evidence="14">Cytochrome P450</fullName>
    </recommendedName>
</protein>
<keyword evidence="13" id="KW-1185">Reference proteome</keyword>
<dbReference type="GO" id="GO:0005506">
    <property type="term" value="F:iron ion binding"/>
    <property type="evidence" value="ECO:0007669"/>
    <property type="project" value="InterPro"/>
</dbReference>
<evidence type="ECO:0000256" key="2">
    <source>
        <dbReference type="ARBA" id="ARBA00004174"/>
    </source>
</evidence>
<feature type="binding site" description="axial binding residue" evidence="11">
    <location>
        <position position="442"/>
    </location>
    <ligand>
        <name>heme</name>
        <dbReference type="ChEBI" id="CHEBI:30413"/>
    </ligand>
    <ligandPart>
        <name>Fe</name>
        <dbReference type="ChEBI" id="CHEBI:18248"/>
    </ligandPart>
</feature>
<organism evidence="12">
    <name type="scientific">Medioppia subpectinata</name>
    <dbReference type="NCBI Taxonomy" id="1979941"/>
    <lineage>
        <taxon>Eukaryota</taxon>
        <taxon>Metazoa</taxon>
        <taxon>Ecdysozoa</taxon>
        <taxon>Arthropoda</taxon>
        <taxon>Chelicerata</taxon>
        <taxon>Arachnida</taxon>
        <taxon>Acari</taxon>
        <taxon>Acariformes</taxon>
        <taxon>Sarcoptiformes</taxon>
        <taxon>Oribatida</taxon>
        <taxon>Brachypylina</taxon>
        <taxon>Oppioidea</taxon>
        <taxon>Oppiidae</taxon>
        <taxon>Medioppia</taxon>
    </lineage>
</organism>
<dbReference type="GO" id="GO:0020037">
    <property type="term" value="F:heme binding"/>
    <property type="evidence" value="ECO:0007669"/>
    <property type="project" value="InterPro"/>
</dbReference>
<accession>A0A7R9PW00</accession>
<evidence type="ECO:0000256" key="5">
    <source>
        <dbReference type="ARBA" id="ARBA00022617"/>
    </source>
</evidence>
<dbReference type="PANTHER" id="PTHR24302:SF15">
    <property type="entry name" value="FATTY-ACID PEROXYGENASE"/>
    <property type="match status" value="1"/>
</dbReference>
<dbReference type="GO" id="GO:0008395">
    <property type="term" value="F:steroid hydroxylase activity"/>
    <property type="evidence" value="ECO:0007669"/>
    <property type="project" value="TreeGrafter"/>
</dbReference>
<dbReference type="SUPFAM" id="SSF48264">
    <property type="entry name" value="Cytochrome P450"/>
    <property type="match status" value="1"/>
</dbReference>
<comment type="subcellular location">
    <subcellularLocation>
        <location evidence="3">Endoplasmic reticulum membrane</location>
        <topology evidence="3">Peripheral membrane protein</topology>
    </subcellularLocation>
    <subcellularLocation>
        <location evidence="2">Microsome membrane</location>
        <topology evidence="2">Peripheral membrane protein</topology>
    </subcellularLocation>
</comment>